<protein>
    <submittedName>
        <fullName evidence="3">Uncharacterized protein</fullName>
    </submittedName>
</protein>
<evidence type="ECO:0000256" key="2">
    <source>
        <dbReference type="SAM" id="Phobius"/>
    </source>
</evidence>
<organism evidence="3">
    <name type="scientific">viral metagenome</name>
    <dbReference type="NCBI Taxonomy" id="1070528"/>
    <lineage>
        <taxon>unclassified sequences</taxon>
        <taxon>metagenomes</taxon>
        <taxon>organismal metagenomes</taxon>
    </lineage>
</organism>
<name>A0A6C0BZL3_9ZZZZ</name>
<evidence type="ECO:0000313" key="3">
    <source>
        <dbReference type="EMBL" id="QHS97560.1"/>
    </source>
</evidence>
<feature type="transmembrane region" description="Helical" evidence="2">
    <location>
        <begin position="42"/>
        <end position="63"/>
    </location>
</feature>
<sequence length="306" mass="32515">MVCPCAHGSGIIEQSAYPYSSGMLSANPVVSTSASAPSRFQCGSVTCGFVLFVILFCILWFFWNPRRSTTEVIVEKSKPERYGASGPGVSPSVSSRPYNQPAGQLAQVTGPAPLEPGCVNPQAPVPIEAINDSQYNTLKANNGASVPSLPKSPEVTVPLAGGGASLTGGAPIDSSTYGLSDESAEYYKTFQPISLESTMPMGWRSATNSSKCASGGDDIYNEFSRYAISPNQMKRAENMRSVLRLGESSRDGLSRTLGQRSLLRDFVTPLGPSPIGDKAMLWNDSSVRQNYIASATGRFPTVAENC</sequence>
<keyword evidence="2" id="KW-1133">Transmembrane helix</keyword>
<reference evidence="3" key="1">
    <citation type="journal article" date="2020" name="Nature">
        <title>Giant virus diversity and host interactions through global metagenomics.</title>
        <authorList>
            <person name="Schulz F."/>
            <person name="Roux S."/>
            <person name="Paez-Espino D."/>
            <person name="Jungbluth S."/>
            <person name="Walsh D.A."/>
            <person name="Denef V.J."/>
            <person name="McMahon K.D."/>
            <person name="Konstantinidis K.T."/>
            <person name="Eloe-Fadrosh E.A."/>
            <person name="Kyrpides N.C."/>
            <person name="Woyke T."/>
        </authorList>
    </citation>
    <scope>NUCLEOTIDE SEQUENCE</scope>
    <source>
        <strain evidence="3">GVMAG-M-3300020182-33</strain>
    </source>
</reference>
<keyword evidence="2" id="KW-0472">Membrane</keyword>
<dbReference type="EMBL" id="MN739300">
    <property type="protein sequence ID" value="QHS97560.1"/>
    <property type="molecule type" value="Genomic_DNA"/>
</dbReference>
<feature type="region of interest" description="Disordered" evidence="1">
    <location>
        <begin position="80"/>
        <end position="102"/>
    </location>
</feature>
<accession>A0A6C0BZL3</accession>
<evidence type="ECO:0000256" key="1">
    <source>
        <dbReference type="SAM" id="MobiDB-lite"/>
    </source>
</evidence>
<dbReference type="AlphaFoldDB" id="A0A6C0BZL3"/>
<keyword evidence="2" id="KW-0812">Transmembrane</keyword>
<proteinExistence type="predicted"/>